<evidence type="ECO:0000313" key="3">
    <source>
        <dbReference type="EMBL" id="CAF0829930.1"/>
    </source>
</evidence>
<evidence type="ECO:0000256" key="1">
    <source>
        <dbReference type="SAM" id="Coils"/>
    </source>
</evidence>
<feature type="coiled-coil region" evidence="1">
    <location>
        <begin position="31"/>
        <end position="118"/>
    </location>
</feature>
<protein>
    <submittedName>
        <fullName evidence="3">Uncharacterized protein</fullName>
    </submittedName>
</protein>
<evidence type="ECO:0000313" key="4">
    <source>
        <dbReference type="Proteomes" id="UP000663879"/>
    </source>
</evidence>
<evidence type="ECO:0000256" key="2">
    <source>
        <dbReference type="SAM" id="MobiDB-lite"/>
    </source>
</evidence>
<organism evidence="3 4">
    <name type="scientific">Brachionus calyciflorus</name>
    <dbReference type="NCBI Taxonomy" id="104777"/>
    <lineage>
        <taxon>Eukaryota</taxon>
        <taxon>Metazoa</taxon>
        <taxon>Spiralia</taxon>
        <taxon>Gnathifera</taxon>
        <taxon>Rotifera</taxon>
        <taxon>Eurotatoria</taxon>
        <taxon>Monogononta</taxon>
        <taxon>Pseudotrocha</taxon>
        <taxon>Ploima</taxon>
        <taxon>Brachionidae</taxon>
        <taxon>Brachionus</taxon>
    </lineage>
</organism>
<accession>A0A813UY34</accession>
<proteinExistence type="predicted"/>
<keyword evidence="1" id="KW-0175">Coiled coil</keyword>
<comment type="caution">
    <text evidence="3">The sequence shown here is derived from an EMBL/GenBank/DDBJ whole genome shotgun (WGS) entry which is preliminary data.</text>
</comment>
<sequence>MFSEMTFDEHIKSEHPQGIISRSKSYSKTSIKEANDQLKEMFEKMVKLEKILDEERKRFFSKCANFESKLKQKDLEIENLSQINKNLIQNRENYEIIISTLEQKVANLLKEKSNYDIRFKNLHEKISEISDLLK</sequence>
<keyword evidence="4" id="KW-1185">Reference proteome</keyword>
<reference evidence="3" key="1">
    <citation type="submission" date="2021-02" db="EMBL/GenBank/DDBJ databases">
        <authorList>
            <person name="Nowell W R."/>
        </authorList>
    </citation>
    <scope>NUCLEOTIDE SEQUENCE</scope>
    <source>
        <strain evidence="3">Ploen Becks lab</strain>
    </source>
</reference>
<dbReference type="Proteomes" id="UP000663879">
    <property type="component" value="Unassembled WGS sequence"/>
</dbReference>
<feature type="region of interest" description="Disordered" evidence="2">
    <location>
        <begin position="1"/>
        <end position="26"/>
    </location>
</feature>
<name>A0A813UY34_9BILA</name>
<gene>
    <name evidence="3" type="ORF">OXX778_LOCUS7910</name>
</gene>
<dbReference type="EMBL" id="CAJNOC010001047">
    <property type="protein sequence ID" value="CAF0829930.1"/>
    <property type="molecule type" value="Genomic_DNA"/>
</dbReference>
<dbReference type="AlphaFoldDB" id="A0A813UY34"/>